<dbReference type="Pfam" id="PF13508">
    <property type="entry name" value="Acetyltransf_7"/>
    <property type="match status" value="1"/>
</dbReference>
<dbReference type="GO" id="GO:0016747">
    <property type="term" value="F:acyltransferase activity, transferring groups other than amino-acyl groups"/>
    <property type="evidence" value="ECO:0007669"/>
    <property type="project" value="InterPro"/>
</dbReference>
<dbReference type="Gene3D" id="3.40.630.30">
    <property type="match status" value="1"/>
</dbReference>
<dbReference type="SUPFAM" id="SSF55729">
    <property type="entry name" value="Acyl-CoA N-acyltransferases (Nat)"/>
    <property type="match status" value="1"/>
</dbReference>
<dbReference type="InterPro" id="IPR000182">
    <property type="entry name" value="GNAT_dom"/>
</dbReference>
<dbReference type="InterPro" id="IPR016181">
    <property type="entry name" value="Acyl_CoA_acyltransferase"/>
</dbReference>
<sequence length="313" mass="35005">MNVSIRLLQENELAAADHIFRLAFGTLLGLPEPTEFYGDAAYIHHRWKTDPNRAFAAEVDGKLIGSNLVVNWGSFGYFGPLSVHPDFWNQGVGQRLVEAATNCFDQWNTPMTGLFTFAQSPKHHVLYQKFGFRLRFLTAILAKQVQQLQPIPQGTRYSQMSEDERIQSLKAIDQLTNSIYEGLDLSQEVLTVQAQELGDTVLLWDDASLAGFAVCHYGAGTEAGSNTCFVRFGAVYSGNDAGQRFEQLLDLCEALTAAQKMSRLIAGVNTSRDEAYRRMLARGFRSEIIGVAMHRPNEAGFNRPDVFALDDWR</sequence>
<dbReference type="RefSeq" id="WP_181927654.1">
    <property type="nucleotide sequence ID" value="NZ_CP054698.1"/>
</dbReference>
<organism evidence="2 3">
    <name type="scientific">Nostoc edaphicum CCNP1411</name>
    <dbReference type="NCBI Taxonomy" id="1472755"/>
    <lineage>
        <taxon>Bacteria</taxon>
        <taxon>Bacillati</taxon>
        <taxon>Cyanobacteriota</taxon>
        <taxon>Cyanophyceae</taxon>
        <taxon>Nostocales</taxon>
        <taxon>Nostocaceae</taxon>
        <taxon>Nostoc</taxon>
    </lineage>
</organism>
<dbReference type="EMBL" id="CP054698">
    <property type="protein sequence ID" value="QMS89744.1"/>
    <property type="molecule type" value="Genomic_DNA"/>
</dbReference>
<dbReference type="AlphaFoldDB" id="A0A7D7QL78"/>
<dbReference type="KEGG" id="ned:HUN01_19945"/>
<feature type="domain" description="N-acetyltransferase" evidence="1">
    <location>
        <begin position="3"/>
        <end position="152"/>
    </location>
</feature>
<keyword evidence="2" id="KW-0808">Transferase</keyword>
<evidence type="ECO:0000313" key="2">
    <source>
        <dbReference type="EMBL" id="QMS89744.1"/>
    </source>
</evidence>
<dbReference type="Proteomes" id="UP000514713">
    <property type="component" value="Chromosome"/>
</dbReference>
<reference evidence="3" key="1">
    <citation type="submission" date="2020-06" db="EMBL/GenBank/DDBJ databases">
        <title>Nostoc edaphicum CCNP1411 genome.</title>
        <authorList>
            <person name="Fidor A."/>
            <person name="Grabski M."/>
            <person name="Gawor J."/>
            <person name="Gromadka R."/>
            <person name="Wegrzyn G."/>
            <person name="Mazur-Marzec H."/>
        </authorList>
    </citation>
    <scope>NUCLEOTIDE SEQUENCE [LARGE SCALE GENOMIC DNA]</scope>
    <source>
        <strain evidence="3">CCNP1411</strain>
    </source>
</reference>
<dbReference type="PROSITE" id="PS51186">
    <property type="entry name" value="GNAT"/>
    <property type="match status" value="1"/>
</dbReference>
<dbReference type="CDD" id="cd04301">
    <property type="entry name" value="NAT_SF"/>
    <property type="match status" value="1"/>
</dbReference>
<name>A0A7D7QL78_9NOSO</name>
<accession>A0A7D7QL78</accession>
<keyword evidence="3" id="KW-1185">Reference proteome</keyword>
<evidence type="ECO:0000313" key="3">
    <source>
        <dbReference type="Proteomes" id="UP000514713"/>
    </source>
</evidence>
<evidence type="ECO:0000259" key="1">
    <source>
        <dbReference type="PROSITE" id="PS51186"/>
    </source>
</evidence>
<protein>
    <submittedName>
        <fullName evidence="2">GNAT family N-acetyltransferase</fullName>
    </submittedName>
</protein>
<gene>
    <name evidence="2" type="ORF">HUN01_19945</name>
</gene>
<proteinExistence type="predicted"/>